<dbReference type="InterPro" id="IPR009057">
    <property type="entry name" value="Homeodomain-like_sf"/>
</dbReference>
<organism evidence="2 3">
    <name type="scientific">Octopus vulgaris</name>
    <name type="common">Common octopus</name>
    <dbReference type="NCBI Taxonomy" id="6645"/>
    <lineage>
        <taxon>Eukaryota</taxon>
        <taxon>Metazoa</taxon>
        <taxon>Spiralia</taxon>
        <taxon>Lophotrochozoa</taxon>
        <taxon>Mollusca</taxon>
        <taxon>Cephalopoda</taxon>
        <taxon>Coleoidea</taxon>
        <taxon>Octopodiformes</taxon>
        <taxon>Octopoda</taxon>
        <taxon>Incirrata</taxon>
        <taxon>Octopodidae</taxon>
        <taxon>Octopus</taxon>
    </lineage>
</organism>
<keyword evidence="3" id="KW-1185">Reference proteome</keyword>
<dbReference type="SMART" id="SM00717">
    <property type="entry name" value="SANT"/>
    <property type="match status" value="1"/>
</dbReference>
<evidence type="ECO:0000313" key="3">
    <source>
        <dbReference type="Proteomes" id="UP001162480"/>
    </source>
</evidence>
<dbReference type="Gene3D" id="1.25.40.210">
    <property type="entry name" value="Telomere repeat-binding factor, dimerisation domain"/>
    <property type="match status" value="1"/>
</dbReference>
<sequence length="412" mass="47915">MAEDCPMIENTIHGWITGYYCDRILQEWSHNFEPWSPNHIKLGTYIDSLTGVTCLNKELQYKLELICWLPKLFRLQKQENEESFLEIIRSMDAIKDFYPESLLEETTEFFSQLKKQCILLCSQEVGFVAAKNLYKTLASENELNKVSYSSILGVLKTTHTNQEKLQNSVSDDISCLISTYLKKYLSTVSTPFLVQAASKAVETEKQDSSGFFDSQKEIRLSPELLKTIASKLLHKDTLSPSLYLKDEDDRHYKEKLRNIWKKGREEYFKNIQNFEENTFIHPDAAAPPKQHSKTPAIPNPKIKNIQKTLQDLVSPVNDRYPQLQPLKMRKSLKYRPPPKKKSGDKMYRKLWTEEQEEEFYEAVKLMGVGKWAEIRDYLGTHRSNVNLKDKWRSFIQTGRMKALSAKFGPISS</sequence>
<dbReference type="InterPro" id="IPR001005">
    <property type="entry name" value="SANT/Myb"/>
</dbReference>
<dbReference type="GO" id="GO:0042162">
    <property type="term" value="F:telomeric DNA binding"/>
    <property type="evidence" value="ECO:0007669"/>
    <property type="project" value="InterPro"/>
</dbReference>
<dbReference type="GO" id="GO:0031848">
    <property type="term" value="P:protection from non-homologous end joining at telomere"/>
    <property type="evidence" value="ECO:0007669"/>
    <property type="project" value="InterPro"/>
</dbReference>
<dbReference type="Proteomes" id="UP001162480">
    <property type="component" value="Chromosome 22"/>
</dbReference>
<dbReference type="CDD" id="cd11660">
    <property type="entry name" value="SANT_TRF"/>
    <property type="match status" value="1"/>
</dbReference>
<dbReference type="GO" id="GO:0000781">
    <property type="term" value="C:chromosome, telomeric region"/>
    <property type="evidence" value="ECO:0007669"/>
    <property type="project" value="InterPro"/>
</dbReference>
<evidence type="ECO:0000313" key="2">
    <source>
        <dbReference type="EMBL" id="CAI9738837.1"/>
    </source>
</evidence>
<accession>A0AA36BRY3</accession>
<dbReference type="AlphaFoldDB" id="A0AA36BRY3"/>
<proteinExistence type="predicted"/>
<reference evidence="2" key="1">
    <citation type="submission" date="2023-08" db="EMBL/GenBank/DDBJ databases">
        <authorList>
            <person name="Alioto T."/>
            <person name="Alioto T."/>
            <person name="Gomez Garrido J."/>
        </authorList>
    </citation>
    <scope>NUCLEOTIDE SEQUENCE</scope>
</reference>
<dbReference type="PANTHER" id="PTHR46833:SF1">
    <property type="entry name" value="TELOMERIC REPEAT-BINDING FACTOR 2"/>
    <property type="match status" value="1"/>
</dbReference>
<dbReference type="InterPro" id="IPR036507">
    <property type="entry name" value="Telomere_rpt-bd_fac_dimer_sf"/>
</dbReference>
<dbReference type="EMBL" id="OX597835">
    <property type="protein sequence ID" value="CAI9738837.1"/>
    <property type="molecule type" value="Genomic_DNA"/>
</dbReference>
<dbReference type="GO" id="GO:0005634">
    <property type="term" value="C:nucleus"/>
    <property type="evidence" value="ECO:0007669"/>
    <property type="project" value="InterPro"/>
</dbReference>
<name>A0AA36BRY3_OCTVU</name>
<feature type="domain" description="Myb-like" evidence="1">
    <location>
        <begin position="347"/>
        <end position="397"/>
    </location>
</feature>
<dbReference type="Pfam" id="PF00249">
    <property type="entry name" value="Myb_DNA-binding"/>
    <property type="match status" value="1"/>
</dbReference>
<dbReference type="SUPFAM" id="SSF46689">
    <property type="entry name" value="Homeodomain-like"/>
    <property type="match status" value="1"/>
</dbReference>
<dbReference type="PANTHER" id="PTHR46833">
    <property type="entry name" value="TELOMERIC REPEAT-BINDING FACTOR 2 TERF2"/>
    <property type="match status" value="1"/>
</dbReference>
<gene>
    <name evidence="2" type="ORF">OCTVUL_1B008298</name>
</gene>
<protein>
    <submittedName>
        <fullName evidence="2">Myb F isoform X1</fullName>
    </submittedName>
</protein>
<dbReference type="Gene3D" id="1.10.246.220">
    <property type="match status" value="1"/>
</dbReference>
<evidence type="ECO:0000259" key="1">
    <source>
        <dbReference type="SMART" id="SM00717"/>
    </source>
</evidence>
<dbReference type="InterPro" id="IPR030657">
    <property type="entry name" value="TERF2"/>
</dbReference>